<evidence type="ECO:0000313" key="2">
    <source>
        <dbReference type="EnsemblMetazoa" id="Aqu2.1.41011_001"/>
    </source>
</evidence>
<accession>A0A1X7VKV5</accession>
<dbReference type="STRING" id="400682.A0A1X7VKV5"/>
<dbReference type="PANTHER" id="PTHR11220">
    <property type="entry name" value="HEME-BINDING PROTEIN-RELATED"/>
    <property type="match status" value="1"/>
</dbReference>
<dbReference type="Gene3D" id="3.20.80.10">
    <property type="entry name" value="Regulatory factor, effector binding domain"/>
    <property type="match status" value="1"/>
</dbReference>
<protein>
    <recommendedName>
        <fullName evidence="3">Heme-binding protein 2-like</fullName>
    </recommendedName>
</protein>
<dbReference type="InterPro" id="IPR006917">
    <property type="entry name" value="SOUL_heme-bd"/>
</dbReference>
<comment type="similarity">
    <text evidence="1">Belongs to the HEBP family.</text>
</comment>
<organism evidence="2">
    <name type="scientific">Amphimedon queenslandica</name>
    <name type="common">Sponge</name>
    <dbReference type="NCBI Taxonomy" id="400682"/>
    <lineage>
        <taxon>Eukaryota</taxon>
        <taxon>Metazoa</taxon>
        <taxon>Porifera</taxon>
        <taxon>Demospongiae</taxon>
        <taxon>Heteroscleromorpha</taxon>
        <taxon>Haplosclerida</taxon>
        <taxon>Niphatidae</taxon>
        <taxon>Amphimedon</taxon>
    </lineage>
</organism>
<dbReference type="SUPFAM" id="SSF55136">
    <property type="entry name" value="Probable bacterial effector-binding domain"/>
    <property type="match status" value="1"/>
</dbReference>
<dbReference type="Pfam" id="PF04832">
    <property type="entry name" value="SOUL"/>
    <property type="match status" value="1"/>
</dbReference>
<dbReference type="FunFam" id="3.20.80.10:FF:000002">
    <property type="entry name" value="Heme-binding protein 2"/>
    <property type="match status" value="1"/>
</dbReference>
<proteinExistence type="inferred from homology"/>
<evidence type="ECO:0008006" key="3">
    <source>
        <dbReference type="Google" id="ProtNLM"/>
    </source>
</evidence>
<dbReference type="OrthoDB" id="6424451at2759"/>
<dbReference type="eggNOG" id="ENOG502RXJR">
    <property type="taxonomic scope" value="Eukaryota"/>
</dbReference>
<dbReference type="InParanoid" id="A0A1X7VKV5"/>
<dbReference type="EnsemblMetazoa" id="Aqu2.1.41011_001">
    <property type="protein sequence ID" value="Aqu2.1.41011_001"/>
    <property type="gene ID" value="Aqu2.1.41011"/>
</dbReference>
<dbReference type="InterPro" id="IPR011256">
    <property type="entry name" value="Reg_factor_effector_dom_sf"/>
</dbReference>
<dbReference type="OMA" id="YEIRTYH"/>
<name>A0A1X7VKV5_AMPQE</name>
<dbReference type="AlphaFoldDB" id="A0A1X7VKV5"/>
<dbReference type="PANTHER" id="PTHR11220:SF1">
    <property type="entry name" value="HEME-BINDING PROTEIN 2"/>
    <property type="match status" value="1"/>
</dbReference>
<reference evidence="2" key="1">
    <citation type="submission" date="2017-05" db="UniProtKB">
        <authorList>
            <consortium name="EnsemblMetazoa"/>
        </authorList>
    </citation>
    <scope>IDENTIFICATION</scope>
</reference>
<sequence>MLVHSRLGVLKEAISIQTLSIIRLMATSASDKPPSFAHGLDCPKFTATEMNGYEIRQFEPSKWVGTTISSMNRKSAIMSGFRKLFKYITGNNSTKTKVPMAVPVATKIVPGQGPACESNFTVMFFVPFSHQENTPPPSDQSVSIINLPAMTAYVASFGGYENDKKVQEHTETLVSNLERDGKDYVKDYTFTAGYDPPYRFFGRHNEIWLLAEDIYK</sequence>
<evidence type="ECO:0000256" key="1">
    <source>
        <dbReference type="ARBA" id="ARBA00009817"/>
    </source>
</evidence>